<dbReference type="EMBL" id="LR877145">
    <property type="protein sequence ID" value="CAD2212799.1"/>
    <property type="molecule type" value="Genomic_DNA"/>
</dbReference>
<dbReference type="VEuPathDB" id="TriTrypDB:ADEAN_000021100"/>
<organism evidence="2 3">
    <name type="scientific">Angomonas deanei</name>
    <dbReference type="NCBI Taxonomy" id="59799"/>
    <lineage>
        <taxon>Eukaryota</taxon>
        <taxon>Discoba</taxon>
        <taxon>Euglenozoa</taxon>
        <taxon>Kinetoplastea</taxon>
        <taxon>Metakinetoplastina</taxon>
        <taxon>Trypanosomatida</taxon>
        <taxon>Trypanosomatidae</taxon>
        <taxon>Strigomonadinae</taxon>
        <taxon>Angomonas</taxon>
    </lineage>
</organism>
<name>A0A7G2BZ27_9TRYP</name>
<dbReference type="Proteomes" id="UP000515908">
    <property type="component" value="Chromosome 01"/>
</dbReference>
<reference evidence="2 3" key="1">
    <citation type="submission" date="2020-08" db="EMBL/GenBank/DDBJ databases">
        <authorList>
            <person name="Newling K."/>
            <person name="Davey J."/>
            <person name="Forrester S."/>
        </authorList>
    </citation>
    <scope>NUCLEOTIDE SEQUENCE [LARGE SCALE GENOMIC DNA]</scope>
    <source>
        <strain evidence="3">Crithidia deanei Carvalho (ATCC PRA-265)</strain>
    </source>
</reference>
<feature type="chain" id="PRO_5029010354" evidence="1">
    <location>
        <begin position="29"/>
        <end position="366"/>
    </location>
</feature>
<sequence length="366" mass="38745">MHSFCMFCYTYPLFLLVLLLASLDRVHQLDKVFGHRVGKDQLRGGGYNLWREALEEGGDPLLPEHRGGGEDSILALPLRRLLHTGLDDIHRVGNGNRAARTNGGGAGVLEEGGAAVILEAKDVVLGEGGTTEEAEGAGGVTAHGHQRTRVHAGDTLGAEEVEESLAHRRLVGLAKHFQTVEGQQKHLTEADEATSGGVDQHLIRRPEGGGKAGAVVGVEVITDEGLTRKLVDTLEHLVDHGVEGAGVEVDDLAEEAVLGVLLEDDLVEVRGGLPDGATHDGALVGHEALRRGVEGVKEGNLEHTSAGGSPGVTAGETLKKALVVLCGGSHFFIRNGCFKGARDFTKNGNKDDERKKEYKVIGIQPC</sequence>
<proteinExistence type="predicted"/>
<gene>
    <name evidence="2" type="ORF">ADEAN_000021100</name>
</gene>
<dbReference type="AlphaFoldDB" id="A0A7G2BZ27"/>
<accession>A0A7G2BZ27</accession>
<evidence type="ECO:0000313" key="3">
    <source>
        <dbReference type="Proteomes" id="UP000515908"/>
    </source>
</evidence>
<evidence type="ECO:0000313" key="2">
    <source>
        <dbReference type="EMBL" id="CAD2212799.1"/>
    </source>
</evidence>
<protein>
    <submittedName>
        <fullName evidence="2">Uncharacterized protein</fullName>
    </submittedName>
</protein>
<keyword evidence="1" id="KW-0732">Signal</keyword>
<feature type="signal peptide" evidence="1">
    <location>
        <begin position="1"/>
        <end position="28"/>
    </location>
</feature>
<evidence type="ECO:0000256" key="1">
    <source>
        <dbReference type="SAM" id="SignalP"/>
    </source>
</evidence>
<keyword evidence="3" id="KW-1185">Reference proteome</keyword>